<keyword evidence="7" id="KW-0762">Sugar transport</keyword>
<sequence length="592" mass="59638">MANLLAVIAAGDLTTQAVLAAEALRKAAATLGHRIDVELRTSLGTQSPLDAAALPAARGVILVGDGDLGEERFAGLARTTAGLDAVLTNARAVLETAIGAAPAGTRSTPAPATAGPSRIVAITSCPTGIAHTFMAAEGIQQAGTELGHTVRVETQGSVGARDTLTEDEIRDADVVLIAADTQVDLSRFAGKRVFQSGTKPAINDGKALVRRALAEAKPLGGAVPLADAVSAGKAERAAQRSGPYKHLMTGVSFMLPFVVTGGLLIAIAFALGGIYVYEESNAGTLGYALFQIGAKAAFALMVPALAGYIAFSIADRPGIAPGMVGGMLASSIGAGFLGGIVAGFIAGYGTAFLNSHIRLHRNLEGLKPVLILPLLGSLLTGLLMIYVVGTPVAEALAWLSAWLKGMQGSSAILLGLLIGAMMAFDMGGPVNKAAYAFSTGLIASQVYAPMAAAMAAGMVPPLGLALATKLFADRFTHDEREAGNAAAVLGIAFITEGAIPFAARDPLRVIPALMAGGAITGAISMAVGAELKVPHGGIFVLPIPNAVTHLLGYVVALVVGTVVTAVALRILKKPVAGLAAAKPDAAGAGAHA</sequence>
<organism evidence="17 18">
    <name type="scientific">Azospirillum picis</name>
    <dbReference type="NCBI Taxonomy" id="488438"/>
    <lineage>
        <taxon>Bacteria</taxon>
        <taxon>Pseudomonadati</taxon>
        <taxon>Pseudomonadota</taxon>
        <taxon>Alphaproteobacteria</taxon>
        <taxon>Rhodospirillales</taxon>
        <taxon>Azospirillaceae</taxon>
        <taxon>Azospirillum</taxon>
    </lineage>
</organism>
<evidence type="ECO:0000256" key="9">
    <source>
        <dbReference type="ARBA" id="ARBA00022683"/>
    </source>
</evidence>
<keyword evidence="13 14" id="KW-0472">Membrane</keyword>
<dbReference type="PROSITE" id="PS51099">
    <property type="entry name" value="PTS_EIIB_TYPE_2"/>
    <property type="match status" value="1"/>
</dbReference>
<feature type="transmembrane region" description="Helical" evidence="14">
    <location>
        <begin position="482"/>
        <end position="502"/>
    </location>
</feature>
<dbReference type="PANTHER" id="PTHR30505:SF0">
    <property type="entry name" value="FRUCTOSE-LIKE PTS SYSTEM EIIBC COMPONENT-RELATED"/>
    <property type="match status" value="1"/>
</dbReference>
<evidence type="ECO:0000259" key="16">
    <source>
        <dbReference type="PROSITE" id="PS51104"/>
    </source>
</evidence>
<keyword evidence="10 14" id="KW-0812">Transmembrane</keyword>
<evidence type="ECO:0000256" key="5">
    <source>
        <dbReference type="ARBA" id="ARBA00022475"/>
    </source>
</evidence>
<evidence type="ECO:0000313" key="18">
    <source>
        <dbReference type="Proteomes" id="UP001244552"/>
    </source>
</evidence>
<proteinExistence type="predicted"/>
<dbReference type="InterPro" id="IPR050864">
    <property type="entry name" value="Bacterial_PTS_Sugar_Transport"/>
</dbReference>
<dbReference type="InterPro" id="IPR006327">
    <property type="entry name" value="PTS_IIC_fruc"/>
</dbReference>
<keyword evidence="5" id="KW-1003">Cell membrane</keyword>
<comment type="caution">
    <text evidence="17">The sequence shown here is derived from an EMBL/GenBank/DDBJ whole genome shotgun (WGS) entry which is preliminary data.</text>
</comment>
<gene>
    <name evidence="17" type="ORF">QO018_001828</name>
</gene>
<feature type="transmembrane region" description="Helical" evidence="14">
    <location>
        <begin position="436"/>
        <end position="462"/>
    </location>
</feature>
<feature type="domain" description="PTS EIIC type-2" evidence="16">
    <location>
        <begin position="243"/>
        <end position="581"/>
    </location>
</feature>
<feature type="domain" description="PTS EIIB type-2" evidence="15">
    <location>
        <begin position="119"/>
        <end position="214"/>
    </location>
</feature>
<evidence type="ECO:0000256" key="6">
    <source>
        <dbReference type="ARBA" id="ARBA00022553"/>
    </source>
</evidence>
<dbReference type="Proteomes" id="UP001244552">
    <property type="component" value="Unassembled WGS sequence"/>
</dbReference>
<feature type="transmembrane region" description="Helical" evidence="14">
    <location>
        <begin position="289"/>
        <end position="311"/>
    </location>
</feature>
<feature type="transmembrane region" description="Helical" evidence="14">
    <location>
        <begin position="253"/>
        <end position="277"/>
    </location>
</feature>
<keyword evidence="11" id="KW-0418">Kinase</keyword>
<evidence type="ECO:0000256" key="7">
    <source>
        <dbReference type="ARBA" id="ARBA00022597"/>
    </source>
</evidence>
<keyword evidence="18" id="KW-1185">Reference proteome</keyword>
<feature type="transmembrane region" description="Helical" evidence="14">
    <location>
        <begin position="323"/>
        <end position="348"/>
    </location>
</feature>
<feature type="transmembrane region" description="Helical" evidence="14">
    <location>
        <begin position="401"/>
        <end position="424"/>
    </location>
</feature>
<evidence type="ECO:0000256" key="4">
    <source>
        <dbReference type="ARBA" id="ARBA00022448"/>
    </source>
</evidence>
<evidence type="ECO:0000256" key="14">
    <source>
        <dbReference type="SAM" id="Phobius"/>
    </source>
</evidence>
<dbReference type="Gene3D" id="3.40.50.2300">
    <property type="match status" value="2"/>
</dbReference>
<dbReference type="InterPro" id="IPR003501">
    <property type="entry name" value="PTS_EIIB_2/3"/>
</dbReference>
<dbReference type="RefSeq" id="WP_209981238.1">
    <property type="nucleotide sequence ID" value="NZ_JAGINO010000005.1"/>
</dbReference>
<dbReference type="InterPro" id="IPR003353">
    <property type="entry name" value="PTS_IIB_fruc"/>
</dbReference>
<protein>
    <recommendedName>
        <fullName evidence="3">protein-N(pi)-phosphohistidine--D-fructose phosphotransferase</fullName>
        <ecNumber evidence="3">2.7.1.202</ecNumber>
    </recommendedName>
</protein>
<dbReference type="Pfam" id="PF02302">
    <property type="entry name" value="PTS_IIB"/>
    <property type="match status" value="1"/>
</dbReference>
<feature type="transmembrane region" description="Helical" evidence="14">
    <location>
        <begin position="549"/>
        <end position="571"/>
    </location>
</feature>
<evidence type="ECO:0000256" key="10">
    <source>
        <dbReference type="ARBA" id="ARBA00022692"/>
    </source>
</evidence>
<feature type="transmembrane region" description="Helical" evidence="14">
    <location>
        <begin position="509"/>
        <end position="529"/>
    </location>
</feature>
<dbReference type="InterPro" id="IPR013014">
    <property type="entry name" value="PTS_EIIC_2"/>
</dbReference>
<evidence type="ECO:0000256" key="8">
    <source>
        <dbReference type="ARBA" id="ARBA00022679"/>
    </source>
</evidence>
<keyword evidence="6" id="KW-0597">Phosphoprotein</keyword>
<dbReference type="PROSITE" id="PS51104">
    <property type="entry name" value="PTS_EIIC_TYPE_2"/>
    <property type="match status" value="1"/>
</dbReference>
<dbReference type="NCBIfam" id="TIGR01427">
    <property type="entry name" value="PTS_IIC_fructo"/>
    <property type="match status" value="1"/>
</dbReference>
<dbReference type="InterPro" id="IPR013011">
    <property type="entry name" value="PTS_EIIB_2"/>
</dbReference>
<dbReference type="EMBL" id="JAUSVU010000005">
    <property type="protein sequence ID" value="MDQ0532979.1"/>
    <property type="molecule type" value="Genomic_DNA"/>
</dbReference>
<keyword evidence="4" id="KW-0813">Transport</keyword>
<evidence type="ECO:0000313" key="17">
    <source>
        <dbReference type="EMBL" id="MDQ0532979.1"/>
    </source>
</evidence>
<dbReference type="PANTHER" id="PTHR30505">
    <property type="entry name" value="FRUCTOSE-LIKE PERMEASE"/>
    <property type="match status" value="1"/>
</dbReference>
<evidence type="ECO:0000256" key="1">
    <source>
        <dbReference type="ARBA" id="ARBA00001401"/>
    </source>
</evidence>
<evidence type="ECO:0000256" key="12">
    <source>
        <dbReference type="ARBA" id="ARBA00022989"/>
    </source>
</evidence>
<keyword evidence="12 14" id="KW-1133">Transmembrane helix</keyword>
<keyword evidence="8" id="KW-0808">Transferase</keyword>
<reference evidence="17 18" key="1">
    <citation type="submission" date="2023-07" db="EMBL/GenBank/DDBJ databases">
        <title>Genomic Encyclopedia of Type Strains, Phase IV (KMG-IV): sequencing the most valuable type-strain genomes for metagenomic binning, comparative biology and taxonomic classification.</title>
        <authorList>
            <person name="Goeker M."/>
        </authorList>
    </citation>
    <scope>NUCLEOTIDE SEQUENCE [LARGE SCALE GENOMIC DNA]</scope>
    <source>
        <strain evidence="17 18">DSM 19922</strain>
    </source>
</reference>
<dbReference type="InterPro" id="IPR036095">
    <property type="entry name" value="PTS_EIIB-like_sf"/>
</dbReference>
<evidence type="ECO:0000256" key="2">
    <source>
        <dbReference type="ARBA" id="ARBA00004429"/>
    </source>
</evidence>
<dbReference type="SUPFAM" id="SSF52794">
    <property type="entry name" value="PTS system IIB component-like"/>
    <property type="match status" value="2"/>
</dbReference>
<name>A0ABU0MIA0_9PROT</name>
<evidence type="ECO:0000256" key="3">
    <source>
        <dbReference type="ARBA" id="ARBA00012799"/>
    </source>
</evidence>
<evidence type="ECO:0000256" key="11">
    <source>
        <dbReference type="ARBA" id="ARBA00022777"/>
    </source>
</evidence>
<comment type="catalytic activity">
    <reaction evidence="1">
        <text>D-fructose(out) + N(pros)-phospho-L-histidyl-[protein] = D-fructose 1-phosphate(in) + L-histidyl-[protein]</text>
        <dbReference type="Rhea" id="RHEA:49252"/>
        <dbReference type="Rhea" id="RHEA-COMP:9745"/>
        <dbReference type="Rhea" id="RHEA-COMP:9746"/>
        <dbReference type="ChEBI" id="CHEBI:29979"/>
        <dbReference type="ChEBI" id="CHEBI:37721"/>
        <dbReference type="ChEBI" id="CHEBI:58674"/>
        <dbReference type="ChEBI" id="CHEBI:64837"/>
        <dbReference type="EC" id="2.7.1.202"/>
    </reaction>
</comment>
<evidence type="ECO:0000259" key="15">
    <source>
        <dbReference type="PROSITE" id="PS51099"/>
    </source>
</evidence>
<feature type="transmembrane region" description="Helical" evidence="14">
    <location>
        <begin position="369"/>
        <end position="389"/>
    </location>
</feature>
<dbReference type="NCBIfam" id="TIGR00829">
    <property type="entry name" value="FRU"/>
    <property type="match status" value="1"/>
</dbReference>
<comment type="subcellular location">
    <subcellularLocation>
        <location evidence="2">Cell inner membrane</location>
        <topology evidence="2">Multi-pass membrane protein</topology>
    </subcellularLocation>
</comment>
<dbReference type="EC" id="2.7.1.202" evidence="3"/>
<accession>A0ABU0MIA0</accession>
<keyword evidence="9" id="KW-0598">Phosphotransferase system</keyword>
<evidence type="ECO:0000256" key="13">
    <source>
        <dbReference type="ARBA" id="ARBA00023136"/>
    </source>
</evidence>
<dbReference type="CDD" id="cd05569">
    <property type="entry name" value="PTS_IIB_fructose"/>
    <property type="match status" value="1"/>
</dbReference>